<dbReference type="GO" id="GO:0043565">
    <property type="term" value="F:sequence-specific DNA binding"/>
    <property type="evidence" value="ECO:0007669"/>
    <property type="project" value="InterPro"/>
</dbReference>
<dbReference type="Gene3D" id="1.10.10.60">
    <property type="entry name" value="Homeodomain-like"/>
    <property type="match status" value="1"/>
</dbReference>
<dbReference type="SUPFAM" id="SSF46689">
    <property type="entry name" value="Homeodomain-like"/>
    <property type="match status" value="2"/>
</dbReference>
<keyword evidence="3" id="KW-0804">Transcription</keyword>
<dbReference type="InterPro" id="IPR050204">
    <property type="entry name" value="AraC_XylS_family_regulators"/>
</dbReference>
<keyword evidence="1" id="KW-0805">Transcription regulation</keyword>
<dbReference type="Pfam" id="PF12833">
    <property type="entry name" value="HTH_18"/>
    <property type="match status" value="1"/>
</dbReference>
<dbReference type="PROSITE" id="PS01124">
    <property type="entry name" value="HTH_ARAC_FAMILY_2"/>
    <property type="match status" value="1"/>
</dbReference>
<dbReference type="InterPro" id="IPR009057">
    <property type="entry name" value="Homeodomain-like_sf"/>
</dbReference>
<proteinExistence type="predicted"/>
<dbReference type="PANTHER" id="PTHR46796">
    <property type="entry name" value="HTH-TYPE TRANSCRIPTIONAL ACTIVATOR RHAS-RELATED"/>
    <property type="match status" value="1"/>
</dbReference>
<organism evidence="5 6">
    <name type="scientific">Variovorax beijingensis</name>
    <dbReference type="NCBI Taxonomy" id="2496117"/>
    <lineage>
        <taxon>Bacteria</taxon>
        <taxon>Pseudomonadati</taxon>
        <taxon>Pseudomonadota</taxon>
        <taxon>Betaproteobacteria</taxon>
        <taxon>Burkholderiales</taxon>
        <taxon>Comamonadaceae</taxon>
        <taxon>Variovorax</taxon>
    </lineage>
</organism>
<dbReference type="InterPro" id="IPR020449">
    <property type="entry name" value="Tscrpt_reg_AraC-type_HTH"/>
</dbReference>
<accession>A0A561C8X3</accession>
<gene>
    <name evidence="5" type="ORF">FB547_103422</name>
</gene>
<comment type="caution">
    <text evidence="5">The sequence shown here is derived from an EMBL/GenBank/DDBJ whole genome shotgun (WGS) entry which is preliminary data.</text>
</comment>
<sequence length="317" mass="34077">MDPLSDVLSMLTVSSTLSSRFEAFGRWAFRYPHYDSHIKLGGVLTGRLLLQIGDTGAPAALEAGDFYLLTNGQPFTSSSDPPGPVQDGMQVSRDHRGPDGVLRYDGRGAGDAEAVTMASGRFTLDGEAGELLLRHLPPLIHLRASDPGARPLVGLLDLLGWETAEMRPGASIARTNLAALVLVQALRVHLANAPQPEGWLGAMADARIGEALSRMHGDIAQPWTVERLAQSAGMSRTAFAVRFKTLTGSTPLDYLGGWRMTVARNALRNSDEAIARIAERIGYQSETAFSAAFRRMVGESPGRFRTQARAREGTAPA</sequence>
<protein>
    <submittedName>
        <fullName evidence="5">AraC-like DNA-binding protein</fullName>
    </submittedName>
</protein>
<feature type="domain" description="HTH araC/xylS-type" evidence="4">
    <location>
        <begin position="209"/>
        <end position="307"/>
    </location>
</feature>
<dbReference type="Pfam" id="PF12852">
    <property type="entry name" value="Cupin_6"/>
    <property type="match status" value="1"/>
</dbReference>
<dbReference type="PRINTS" id="PR00032">
    <property type="entry name" value="HTHARAC"/>
</dbReference>
<dbReference type="InterPro" id="IPR018060">
    <property type="entry name" value="HTH_AraC"/>
</dbReference>
<name>A0A561C8X3_9BURK</name>
<dbReference type="InterPro" id="IPR018062">
    <property type="entry name" value="HTH_AraC-typ_CS"/>
</dbReference>
<dbReference type="AlphaFoldDB" id="A0A561C8X3"/>
<keyword evidence="2 5" id="KW-0238">DNA-binding</keyword>
<evidence type="ECO:0000256" key="1">
    <source>
        <dbReference type="ARBA" id="ARBA00023015"/>
    </source>
</evidence>
<reference evidence="5 6" key="1">
    <citation type="submission" date="2019-06" db="EMBL/GenBank/DDBJ databases">
        <title>Sorghum-associated microbial communities from plants grown in Nebraska, USA.</title>
        <authorList>
            <person name="Schachtman D."/>
        </authorList>
    </citation>
    <scope>NUCLEOTIDE SEQUENCE [LARGE SCALE GENOMIC DNA]</scope>
    <source>
        <strain evidence="5 6">T529</strain>
    </source>
</reference>
<dbReference type="PANTHER" id="PTHR46796:SF7">
    <property type="entry name" value="ARAC FAMILY TRANSCRIPTIONAL REGULATOR"/>
    <property type="match status" value="1"/>
</dbReference>
<evidence type="ECO:0000256" key="3">
    <source>
        <dbReference type="ARBA" id="ARBA00023163"/>
    </source>
</evidence>
<dbReference type="EMBL" id="VIVL01000003">
    <property type="protein sequence ID" value="TWD87440.1"/>
    <property type="molecule type" value="Genomic_DNA"/>
</dbReference>
<dbReference type="SMART" id="SM00342">
    <property type="entry name" value="HTH_ARAC"/>
    <property type="match status" value="1"/>
</dbReference>
<dbReference type="Proteomes" id="UP000319722">
    <property type="component" value="Unassembled WGS sequence"/>
</dbReference>
<dbReference type="OrthoDB" id="9789899at2"/>
<dbReference type="InterPro" id="IPR032783">
    <property type="entry name" value="AraC_lig"/>
</dbReference>
<dbReference type="PROSITE" id="PS00041">
    <property type="entry name" value="HTH_ARAC_FAMILY_1"/>
    <property type="match status" value="1"/>
</dbReference>
<evidence type="ECO:0000313" key="5">
    <source>
        <dbReference type="EMBL" id="TWD87440.1"/>
    </source>
</evidence>
<dbReference type="GO" id="GO:0003700">
    <property type="term" value="F:DNA-binding transcription factor activity"/>
    <property type="evidence" value="ECO:0007669"/>
    <property type="project" value="InterPro"/>
</dbReference>
<dbReference type="RefSeq" id="WP_145742717.1">
    <property type="nucleotide sequence ID" value="NZ_VIVL01000003.1"/>
</dbReference>
<evidence type="ECO:0000256" key="2">
    <source>
        <dbReference type="ARBA" id="ARBA00023125"/>
    </source>
</evidence>
<evidence type="ECO:0000259" key="4">
    <source>
        <dbReference type="PROSITE" id="PS01124"/>
    </source>
</evidence>
<evidence type="ECO:0000313" key="6">
    <source>
        <dbReference type="Proteomes" id="UP000319722"/>
    </source>
</evidence>